<reference evidence="3 4" key="1">
    <citation type="submission" date="2017-08" db="EMBL/GenBank/DDBJ databases">
        <title>Complete genome sequence of Gluconacetobacter saccharivorans CV1 isolated from Fermented Vinegar.</title>
        <authorList>
            <person name="Kim S.-Y."/>
        </authorList>
    </citation>
    <scope>NUCLEOTIDE SEQUENCE [LARGE SCALE GENOMIC DNA]</scope>
    <source>
        <strain evidence="3 4">CV1</strain>
    </source>
</reference>
<dbReference type="Proteomes" id="UP000264120">
    <property type="component" value="Chromosome"/>
</dbReference>
<feature type="domain" description="Pyrroline-5-carboxylate reductase catalytic N-terminal" evidence="2">
    <location>
        <begin position="34"/>
        <end position="124"/>
    </location>
</feature>
<keyword evidence="4" id="KW-1185">Reference proteome</keyword>
<gene>
    <name evidence="3" type="ORF">CD178_00533</name>
</gene>
<evidence type="ECO:0000313" key="3">
    <source>
        <dbReference type="EMBL" id="AXY21349.1"/>
    </source>
</evidence>
<sequence length="260" mass="27172">MPLKLTRRQSLTTLLAGLLPVLTPHGAMARTPLRIGMIGSGHVGSTLGQLWSRAGHEVMLSALTLREAQERVEELHFGSAGTSHDAAAFGDVVVLAVPYGALQQLGHTIGPVLNARPLIDATNPYTWRDGKIGRQALLEGAGMVTQSLFPTAAVVRAFNSEDMTTLLAQSNRPPPRMALPMAGDVARALTMAGWLIHDAGFDPVVAGGLSAAGLFQPGGPAFEAQMDADDLRRLLGVTGDSAVERSLAARFAAAQASGGR</sequence>
<dbReference type="AlphaFoldDB" id="A0A347W906"/>
<organism evidence="3 4">
    <name type="scientific">Komagataeibacter saccharivorans</name>
    <dbReference type="NCBI Taxonomy" id="265959"/>
    <lineage>
        <taxon>Bacteria</taxon>
        <taxon>Pseudomonadati</taxon>
        <taxon>Pseudomonadota</taxon>
        <taxon>Alphaproteobacteria</taxon>
        <taxon>Acetobacterales</taxon>
        <taxon>Acetobacteraceae</taxon>
        <taxon>Komagataeibacter</taxon>
    </lineage>
</organism>
<name>A0A347W906_9PROT</name>
<dbReference type="InterPro" id="IPR028939">
    <property type="entry name" value="P5C_Rdtase_cat_N"/>
</dbReference>
<dbReference type="OrthoDB" id="7557417at2"/>
<keyword evidence="1" id="KW-0560">Oxidoreductase</keyword>
<dbReference type="KEGG" id="ksc:CD178_00533"/>
<dbReference type="SUPFAM" id="SSF51735">
    <property type="entry name" value="NAD(P)-binding Rossmann-fold domains"/>
    <property type="match status" value="1"/>
</dbReference>
<dbReference type="PANTHER" id="PTHR14239">
    <property type="entry name" value="DUDULIN-RELATED"/>
    <property type="match status" value="1"/>
</dbReference>
<dbReference type="GO" id="GO:0016491">
    <property type="term" value="F:oxidoreductase activity"/>
    <property type="evidence" value="ECO:0007669"/>
    <property type="project" value="UniProtKB-KW"/>
</dbReference>
<dbReference type="RefSeq" id="WP_118962453.1">
    <property type="nucleotide sequence ID" value="NZ_CP023036.1"/>
</dbReference>
<dbReference type="Pfam" id="PF03807">
    <property type="entry name" value="F420_oxidored"/>
    <property type="match status" value="1"/>
</dbReference>
<dbReference type="EMBL" id="CP023036">
    <property type="protein sequence ID" value="AXY21349.1"/>
    <property type="molecule type" value="Genomic_DNA"/>
</dbReference>
<evidence type="ECO:0000256" key="1">
    <source>
        <dbReference type="ARBA" id="ARBA00023002"/>
    </source>
</evidence>
<evidence type="ECO:0000313" key="4">
    <source>
        <dbReference type="Proteomes" id="UP000264120"/>
    </source>
</evidence>
<dbReference type="InterPro" id="IPR036291">
    <property type="entry name" value="NAD(P)-bd_dom_sf"/>
</dbReference>
<protein>
    <submittedName>
        <fullName evidence="3">Cyclohexadienyl dehydrogenase</fullName>
    </submittedName>
</protein>
<evidence type="ECO:0000259" key="2">
    <source>
        <dbReference type="Pfam" id="PF03807"/>
    </source>
</evidence>
<dbReference type="InterPro" id="IPR051267">
    <property type="entry name" value="STEAP_metalloreductase"/>
</dbReference>
<accession>A0A347W906</accession>
<dbReference type="Gene3D" id="3.40.50.720">
    <property type="entry name" value="NAD(P)-binding Rossmann-like Domain"/>
    <property type="match status" value="1"/>
</dbReference>
<proteinExistence type="predicted"/>
<dbReference type="PANTHER" id="PTHR14239:SF10">
    <property type="entry name" value="REDUCTASE"/>
    <property type="match status" value="1"/>
</dbReference>